<dbReference type="CDD" id="cd22920">
    <property type="entry name" value="HFD_CENP-T"/>
    <property type="match status" value="1"/>
</dbReference>
<evidence type="ECO:0000256" key="3">
    <source>
        <dbReference type="ARBA" id="ARBA00010137"/>
    </source>
</evidence>
<feature type="compositionally biased region" description="Polar residues" evidence="6">
    <location>
        <begin position="1"/>
        <end position="12"/>
    </location>
</feature>
<feature type="compositionally biased region" description="Basic and acidic residues" evidence="6">
    <location>
        <begin position="183"/>
        <end position="194"/>
    </location>
</feature>
<dbReference type="Gene3D" id="1.10.20.10">
    <property type="entry name" value="Histone, subunit A"/>
    <property type="match status" value="1"/>
</dbReference>
<feature type="non-terminal residue" evidence="8">
    <location>
        <position position="1"/>
    </location>
</feature>
<feature type="compositionally biased region" description="Basic and acidic residues" evidence="6">
    <location>
        <begin position="400"/>
        <end position="413"/>
    </location>
</feature>
<reference evidence="8" key="1">
    <citation type="submission" date="2022-11" db="EMBL/GenBank/DDBJ databases">
        <title>Centuries of genome instability and evolution in soft-shell clam transmissible cancer (bioRxiv).</title>
        <authorList>
            <person name="Hart S.F.M."/>
            <person name="Yonemitsu M.A."/>
            <person name="Giersch R.M."/>
            <person name="Beal B.F."/>
            <person name="Arriagada G."/>
            <person name="Davis B.W."/>
            <person name="Ostrander E.A."/>
            <person name="Goff S.P."/>
            <person name="Metzger M.J."/>
        </authorList>
    </citation>
    <scope>NUCLEOTIDE SEQUENCE</scope>
    <source>
        <strain evidence="8">MELC-2E11</strain>
        <tissue evidence="8">Siphon/mantle</tissue>
    </source>
</reference>
<dbReference type="Proteomes" id="UP001164746">
    <property type="component" value="Chromosome 8"/>
</dbReference>
<feature type="compositionally biased region" description="Polar residues" evidence="6">
    <location>
        <begin position="117"/>
        <end position="133"/>
    </location>
</feature>
<protein>
    <submittedName>
        <fullName evidence="8">CENPT-like protein</fullName>
    </submittedName>
</protein>
<dbReference type="PANTHER" id="PTHR46904:SF1">
    <property type="entry name" value="CENTROMERE PROTEIN T"/>
    <property type="match status" value="1"/>
</dbReference>
<organism evidence="8 9">
    <name type="scientific">Mya arenaria</name>
    <name type="common">Soft-shell clam</name>
    <dbReference type="NCBI Taxonomy" id="6604"/>
    <lineage>
        <taxon>Eukaryota</taxon>
        <taxon>Metazoa</taxon>
        <taxon>Spiralia</taxon>
        <taxon>Lophotrochozoa</taxon>
        <taxon>Mollusca</taxon>
        <taxon>Bivalvia</taxon>
        <taxon>Autobranchia</taxon>
        <taxon>Heteroconchia</taxon>
        <taxon>Euheterodonta</taxon>
        <taxon>Imparidentia</taxon>
        <taxon>Neoheterodontei</taxon>
        <taxon>Myida</taxon>
        <taxon>Myoidea</taxon>
        <taxon>Myidae</taxon>
        <taxon>Mya</taxon>
    </lineage>
</organism>
<evidence type="ECO:0000313" key="8">
    <source>
        <dbReference type="EMBL" id="WAR12681.1"/>
    </source>
</evidence>
<evidence type="ECO:0000256" key="1">
    <source>
        <dbReference type="ARBA" id="ARBA00004123"/>
    </source>
</evidence>
<dbReference type="PANTHER" id="PTHR46904">
    <property type="entry name" value="CENTROMERE PROTEIN T"/>
    <property type="match status" value="1"/>
</dbReference>
<feature type="compositionally biased region" description="Polar residues" evidence="6">
    <location>
        <begin position="717"/>
        <end position="731"/>
    </location>
</feature>
<feature type="compositionally biased region" description="Basic and acidic residues" evidence="6">
    <location>
        <begin position="516"/>
        <end position="528"/>
    </location>
</feature>
<gene>
    <name evidence="8" type="ORF">MAR_026861</name>
</gene>
<feature type="compositionally biased region" description="Basic and acidic residues" evidence="6">
    <location>
        <begin position="253"/>
        <end position="295"/>
    </location>
</feature>
<feature type="region of interest" description="Disordered" evidence="6">
    <location>
        <begin position="80"/>
        <end position="101"/>
    </location>
</feature>
<feature type="region of interest" description="Disordered" evidence="6">
    <location>
        <begin position="117"/>
        <end position="156"/>
    </location>
</feature>
<dbReference type="InterPro" id="IPR009072">
    <property type="entry name" value="Histone-fold"/>
</dbReference>
<feature type="compositionally biased region" description="Polar residues" evidence="6">
    <location>
        <begin position="739"/>
        <end position="752"/>
    </location>
</feature>
<proteinExistence type="inferred from homology"/>
<comment type="similarity">
    <text evidence="3">Belongs to the CENP-T/CNN1 family.</text>
</comment>
<evidence type="ECO:0000256" key="4">
    <source>
        <dbReference type="ARBA" id="ARBA00022454"/>
    </source>
</evidence>
<keyword evidence="4" id="KW-0158">Chromosome</keyword>
<evidence type="ECO:0000259" key="7">
    <source>
        <dbReference type="Pfam" id="PF15511"/>
    </source>
</evidence>
<feature type="compositionally biased region" description="Low complexity" evidence="6">
    <location>
        <begin position="564"/>
        <end position="576"/>
    </location>
</feature>
<feature type="region of interest" description="Disordered" evidence="6">
    <location>
        <begin position="488"/>
        <end position="753"/>
    </location>
</feature>
<comment type="subcellular location">
    <subcellularLocation>
        <location evidence="2">Chromosome</location>
    </subcellularLocation>
    <subcellularLocation>
        <location evidence="1">Nucleus</location>
    </subcellularLocation>
</comment>
<feature type="region of interest" description="Disordered" evidence="6">
    <location>
        <begin position="230"/>
        <end position="295"/>
    </location>
</feature>
<evidence type="ECO:0000256" key="6">
    <source>
        <dbReference type="SAM" id="MobiDB-lite"/>
    </source>
</evidence>
<feature type="region of interest" description="Disordered" evidence="6">
    <location>
        <begin position="373"/>
        <end position="475"/>
    </location>
</feature>
<feature type="compositionally biased region" description="Polar residues" evidence="6">
    <location>
        <begin position="539"/>
        <end position="562"/>
    </location>
</feature>
<feature type="non-terminal residue" evidence="8">
    <location>
        <position position="1143"/>
    </location>
</feature>
<feature type="compositionally biased region" description="Basic and acidic residues" evidence="6">
    <location>
        <begin position="488"/>
        <end position="508"/>
    </location>
</feature>
<dbReference type="InterPro" id="IPR035425">
    <property type="entry name" value="CENP-T/H4_C"/>
</dbReference>
<feature type="region of interest" description="Disordered" evidence="6">
    <location>
        <begin position="1"/>
        <end position="41"/>
    </location>
</feature>
<feature type="domain" description="CENP-T/Histone H4 histone fold" evidence="7">
    <location>
        <begin position="839"/>
        <end position="931"/>
    </location>
</feature>
<feature type="compositionally biased region" description="Low complexity" evidence="6">
    <location>
        <begin position="705"/>
        <end position="716"/>
    </location>
</feature>
<dbReference type="InterPro" id="IPR028255">
    <property type="entry name" value="CENP-T"/>
</dbReference>
<accession>A0ABY7EVD7</accession>
<feature type="compositionally biased region" description="Polar residues" evidence="6">
    <location>
        <begin position="673"/>
        <end position="692"/>
    </location>
</feature>
<feature type="compositionally biased region" description="Low complexity" evidence="6">
    <location>
        <begin position="605"/>
        <end position="666"/>
    </location>
</feature>
<feature type="compositionally biased region" description="Basic and acidic residues" evidence="6">
    <location>
        <begin position="448"/>
        <end position="462"/>
    </location>
</feature>
<name>A0ABY7EVD7_MYAAR</name>
<evidence type="ECO:0000256" key="5">
    <source>
        <dbReference type="ARBA" id="ARBA00023242"/>
    </source>
</evidence>
<sequence>EQNKRTAQSSVKNTDHRGFSSRGAQYSPPGEGPTPYLPDWCVDQSASPSGCWFTEGWVPPRSEEVYSEVRVWVARSPFRESSEGSMISRSSRRGRTPHRTGKFNITAQEQNSSLVIPATNPNDYTVPSPFRSTSDSEDEEVIPDSQAIHSQTACSRRRGSFNLTVPESMLEHLRLQRSQQADRQSRGNRSDHHSGISLADQHSDQLDQYDGHQGGEEGFDRSRQEMFEEGNQYDDQMAYRNDNDDVDDDDERTEYTSRLENRESDHYVRQEMYDRDDGQYREKSGHDESESLREHRGDGLKILPEGGMYMLSMKVSESSMEEDYRNMSHVSASSRSDMSNIGMAEVENGTYVGRDESASRSCRSLSNMEMADAESGMYVDRDDGGNRSRRSLSNMEMTDAESRMYVGRDESASRSHRSVSNMEMTDAETGMYLNKDESTSRSYRSLSRSRDDLAASRSDISRRRQSSFSAVSPEVDTMTRHLSISVDLERSMKARDQERMGRYSEGHKSRFGSPSRSEKDLRLSDGHLHGKGSPFDMQRLNSSYEHQNQENQSRSASRNDMYQSPRSLLSGRRSPSIASTPRVQEDWESCSERGDGNSPLKAVTPSPVVSPRGASPASSSHRSQRSARMSRVSDGSRSGSVSGGSMMSSRSQQSQQSPRIRSQGGRTPLRSLTLPQSESQTRSGTLQSQRSTPVLLRSSPRLQGSPSASLRSTSRSMQRSSPRTPGSNKGTPKSEKSVLGSSTRRMGLSQASPVIAGKRQGSAEVDALPHQTMLFSPPIASTQNIGALSRLSPQPSTSRQSRITDFVQQAEGENTNITSTAAEITKKVVRKPRQKSRYLIPTTTVRKHFNHFAGMRVAKDAIEEVMKVSETYWDNLCADLEAYARHAGRKRIQMADFELLFKRQGYVTEKTSLNSLIRRYLPWEEADKLIPVIGADNKIYPKLHWGGQQDIPKTVDCYHRPCGSILMASPPRYFVGYSRYCLHSICTSLTWECENNIQRLLVKKTYFQDGATAMEIRGRPRYALLHTSPCRNIPLVHRDVTGSQFRFYGLKSGFHQLTIGLKCSQRVLILGLDLLDVVEQLLLAPVQLSKFISNDKFFSHISDVVNFTAAMVKYDTVATAKVSVGRAIKLDHLLRMIQASTFL</sequence>
<dbReference type="SUPFAM" id="SSF47113">
    <property type="entry name" value="Histone-fold"/>
    <property type="match status" value="1"/>
</dbReference>
<dbReference type="EMBL" id="CP111019">
    <property type="protein sequence ID" value="WAR12681.1"/>
    <property type="molecule type" value="Genomic_DNA"/>
</dbReference>
<feature type="region of interest" description="Disordered" evidence="6">
    <location>
        <begin position="175"/>
        <end position="196"/>
    </location>
</feature>
<keyword evidence="9" id="KW-1185">Reference proteome</keyword>
<evidence type="ECO:0000313" key="9">
    <source>
        <dbReference type="Proteomes" id="UP001164746"/>
    </source>
</evidence>
<dbReference type="Pfam" id="PF15511">
    <property type="entry name" value="CENP-T_C"/>
    <property type="match status" value="1"/>
</dbReference>
<evidence type="ECO:0000256" key="2">
    <source>
        <dbReference type="ARBA" id="ARBA00004286"/>
    </source>
</evidence>
<keyword evidence="5" id="KW-0539">Nucleus</keyword>
<feature type="compositionally biased region" description="Basic residues" evidence="6">
    <location>
        <begin position="90"/>
        <end position="101"/>
    </location>
</feature>